<dbReference type="Proteomes" id="UP001642409">
    <property type="component" value="Unassembled WGS sequence"/>
</dbReference>
<reference evidence="1 2" key="1">
    <citation type="submission" date="2024-07" db="EMBL/GenBank/DDBJ databases">
        <authorList>
            <person name="Akdeniz Z."/>
        </authorList>
    </citation>
    <scope>NUCLEOTIDE SEQUENCE [LARGE SCALE GENOMIC DNA]</scope>
</reference>
<evidence type="ECO:0000313" key="2">
    <source>
        <dbReference type="Proteomes" id="UP001642409"/>
    </source>
</evidence>
<gene>
    <name evidence="1" type="ORF">HINF_LOCUS22694</name>
</gene>
<protein>
    <submittedName>
        <fullName evidence="1">Uncharacterized protein</fullName>
    </submittedName>
</protein>
<name>A0ABP1IAM5_9EUKA</name>
<proteinExistence type="predicted"/>
<sequence>MDELFDPCELSTIIAHCLIERMITLTELLNCRQTVTLIKILETELHRAKIQQYCIVMIKKFGYNITIDKDTILNLNQCLLAIQEKLYLDNIVTEPTEDQLDTINDLINRSNICFQTTINLNQSKNINIFTLKSQINEQYNQMTVIDTKNTPSNLKDEHILHYITVTLNLQRCCWRHQNIVLNQCTQNGSVTIGIEYQMQLQRKISSGMRTLQQLQNINTQIKVTSAKGIRNKYFNEQQKVQLPMQLSVVTKKFRRTYYQPISSKIYPNPPSTDEITSYTDIQFPIQYQFSKYFQQSSLQQIPSIRNHSIDYTTLKILEYPLFIKKNKDQKLLIKNQNKSYSDIFETLSEKSEVSKISKAGTQHTHNNTNGEQLVQNHIPLDVQSLTSTEYFNYTVMHWSQSQSAPLTEIYLLTNINLIKSATQQAIELQRKQVTAQQHLLHQWVDTVLKIAAKQKIQDVYAPILSSCGRYTQYLNTITGEITKIHPEIVQVQKLISQQYYELEARVKIKSDSPVLMVLHQLQSLVNERLFFDQSNSINKILFRRKTNVLNQQFEDISQSIHQYIKW</sequence>
<organism evidence="1 2">
    <name type="scientific">Hexamita inflata</name>
    <dbReference type="NCBI Taxonomy" id="28002"/>
    <lineage>
        <taxon>Eukaryota</taxon>
        <taxon>Metamonada</taxon>
        <taxon>Diplomonadida</taxon>
        <taxon>Hexamitidae</taxon>
        <taxon>Hexamitinae</taxon>
        <taxon>Hexamita</taxon>
    </lineage>
</organism>
<evidence type="ECO:0000313" key="1">
    <source>
        <dbReference type="EMBL" id="CAL6011316.1"/>
    </source>
</evidence>
<comment type="caution">
    <text evidence="1">The sequence shown here is derived from an EMBL/GenBank/DDBJ whole genome shotgun (WGS) entry which is preliminary data.</text>
</comment>
<accession>A0ABP1IAM5</accession>
<dbReference type="EMBL" id="CAXDID020000064">
    <property type="protein sequence ID" value="CAL6011316.1"/>
    <property type="molecule type" value="Genomic_DNA"/>
</dbReference>
<keyword evidence="2" id="KW-1185">Reference proteome</keyword>